<dbReference type="SUPFAM" id="SSF88946">
    <property type="entry name" value="Sigma2 domain of RNA polymerase sigma factors"/>
    <property type="match status" value="1"/>
</dbReference>
<dbReference type="GO" id="GO:0006352">
    <property type="term" value="P:DNA-templated transcription initiation"/>
    <property type="evidence" value="ECO:0007669"/>
    <property type="project" value="InterPro"/>
</dbReference>
<dbReference type="AlphaFoldDB" id="A0A511Y7K1"/>
<keyword evidence="4" id="KW-0804">Transcription</keyword>
<dbReference type="OrthoDB" id="759001at2"/>
<dbReference type="Proteomes" id="UP000321150">
    <property type="component" value="Unassembled WGS sequence"/>
</dbReference>
<feature type="domain" description="RNA polymerase sigma factor 70 region 4 type 2" evidence="6">
    <location>
        <begin position="124"/>
        <end position="172"/>
    </location>
</feature>
<dbReference type="EMBL" id="BJYI01000004">
    <property type="protein sequence ID" value="GEN71169.1"/>
    <property type="molecule type" value="Genomic_DNA"/>
</dbReference>
<dbReference type="InterPro" id="IPR036388">
    <property type="entry name" value="WH-like_DNA-bd_sf"/>
</dbReference>
<dbReference type="GO" id="GO:0016987">
    <property type="term" value="F:sigma factor activity"/>
    <property type="evidence" value="ECO:0007669"/>
    <property type="project" value="UniProtKB-KW"/>
</dbReference>
<dbReference type="InterPro" id="IPR013249">
    <property type="entry name" value="RNA_pol_sigma70_r4_t2"/>
</dbReference>
<evidence type="ECO:0000313" key="8">
    <source>
        <dbReference type="Proteomes" id="UP000321150"/>
    </source>
</evidence>
<keyword evidence="2" id="KW-0805">Transcription regulation</keyword>
<dbReference type="PANTHER" id="PTHR43133:SF46">
    <property type="entry name" value="RNA POLYMERASE SIGMA-70 FACTOR ECF SUBFAMILY"/>
    <property type="match status" value="1"/>
</dbReference>
<dbReference type="InterPro" id="IPR014284">
    <property type="entry name" value="RNA_pol_sigma-70_dom"/>
</dbReference>
<name>A0A511Y7K1_9FLAO</name>
<dbReference type="Pfam" id="PF04542">
    <property type="entry name" value="Sigma70_r2"/>
    <property type="match status" value="1"/>
</dbReference>
<keyword evidence="3" id="KW-0731">Sigma factor</keyword>
<dbReference type="Pfam" id="PF08281">
    <property type="entry name" value="Sigma70_r4_2"/>
    <property type="match status" value="1"/>
</dbReference>
<protein>
    <submittedName>
        <fullName evidence="7">DNA-directed RNA polymerase sigma-70 factor</fullName>
    </submittedName>
</protein>
<dbReference type="InterPro" id="IPR013325">
    <property type="entry name" value="RNA_pol_sigma_r2"/>
</dbReference>
<dbReference type="CDD" id="cd06171">
    <property type="entry name" value="Sigma70_r4"/>
    <property type="match status" value="1"/>
</dbReference>
<evidence type="ECO:0000259" key="6">
    <source>
        <dbReference type="Pfam" id="PF08281"/>
    </source>
</evidence>
<dbReference type="Gene3D" id="1.10.10.10">
    <property type="entry name" value="Winged helix-like DNA-binding domain superfamily/Winged helix DNA-binding domain"/>
    <property type="match status" value="1"/>
</dbReference>
<dbReference type="GO" id="GO:0003677">
    <property type="term" value="F:DNA binding"/>
    <property type="evidence" value="ECO:0007669"/>
    <property type="project" value="InterPro"/>
</dbReference>
<evidence type="ECO:0000313" key="7">
    <source>
        <dbReference type="EMBL" id="GEN71169.1"/>
    </source>
</evidence>
<dbReference type="InterPro" id="IPR013324">
    <property type="entry name" value="RNA_pol_sigma_r3/r4-like"/>
</dbReference>
<sequence length="202" mass="23818">MKLSLATDEKELLLRLRKGDHIAFELLYNKYYQSLTGHLIRLLKSTELAKEVVQDTFMAVWEHRDRIDTERPLKSYIFKTATNNTFNIFKKAAYDEKYRAYLFPIIEVGYEHIEARVFEKENEQMLGEIMQRMSKKQREVFVLCKLQGKSYEEAGKELNISTNTIHTHIKRANLFIKESLSRYPEFVTSVIISVSFGLNHLN</sequence>
<evidence type="ECO:0000256" key="3">
    <source>
        <dbReference type="ARBA" id="ARBA00023082"/>
    </source>
</evidence>
<evidence type="ECO:0000256" key="1">
    <source>
        <dbReference type="ARBA" id="ARBA00010641"/>
    </source>
</evidence>
<reference evidence="7 8" key="1">
    <citation type="submission" date="2019-07" db="EMBL/GenBank/DDBJ databases">
        <title>Whole genome shotgun sequence of Chryseobacterium lathyri NBRC 105250.</title>
        <authorList>
            <person name="Hosoyama A."/>
            <person name="Uohara A."/>
            <person name="Ohji S."/>
            <person name="Ichikawa N."/>
        </authorList>
    </citation>
    <scope>NUCLEOTIDE SEQUENCE [LARGE SCALE GENOMIC DNA]</scope>
    <source>
        <strain evidence="7 8">NBRC 105250</strain>
    </source>
</reference>
<dbReference type="PANTHER" id="PTHR43133">
    <property type="entry name" value="RNA POLYMERASE ECF-TYPE SIGMA FACTO"/>
    <property type="match status" value="1"/>
</dbReference>
<accession>A0A511Y7K1</accession>
<dbReference type="InterPro" id="IPR039425">
    <property type="entry name" value="RNA_pol_sigma-70-like"/>
</dbReference>
<evidence type="ECO:0000256" key="4">
    <source>
        <dbReference type="ARBA" id="ARBA00023163"/>
    </source>
</evidence>
<proteinExistence type="inferred from homology"/>
<evidence type="ECO:0000259" key="5">
    <source>
        <dbReference type="Pfam" id="PF04542"/>
    </source>
</evidence>
<evidence type="ECO:0000256" key="2">
    <source>
        <dbReference type="ARBA" id="ARBA00023015"/>
    </source>
</evidence>
<comment type="caution">
    <text evidence="7">The sequence shown here is derived from an EMBL/GenBank/DDBJ whole genome shotgun (WGS) entry which is preliminary data.</text>
</comment>
<gene>
    <name evidence="7" type="ORF">CLA01_12410</name>
</gene>
<comment type="similarity">
    <text evidence="1">Belongs to the sigma-70 factor family. ECF subfamily.</text>
</comment>
<dbReference type="NCBIfam" id="TIGR02937">
    <property type="entry name" value="sigma70-ECF"/>
    <property type="match status" value="1"/>
</dbReference>
<dbReference type="Gene3D" id="1.10.1740.10">
    <property type="match status" value="1"/>
</dbReference>
<dbReference type="SUPFAM" id="SSF88659">
    <property type="entry name" value="Sigma3 and sigma4 domains of RNA polymerase sigma factors"/>
    <property type="match status" value="1"/>
</dbReference>
<dbReference type="InterPro" id="IPR007627">
    <property type="entry name" value="RNA_pol_sigma70_r2"/>
</dbReference>
<organism evidence="7 8">
    <name type="scientific">Chryseobacterium lathyri</name>
    <dbReference type="NCBI Taxonomy" id="395933"/>
    <lineage>
        <taxon>Bacteria</taxon>
        <taxon>Pseudomonadati</taxon>
        <taxon>Bacteroidota</taxon>
        <taxon>Flavobacteriia</taxon>
        <taxon>Flavobacteriales</taxon>
        <taxon>Weeksellaceae</taxon>
        <taxon>Chryseobacterium group</taxon>
        <taxon>Chryseobacterium</taxon>
    </lineage>
</organism>
<feature type="domain" description="RNA polymerase sigma-70 region 2" evidence="5">
    <location>
        <begin position="27"/>
        <end position="91"/>
    </location>
</feature>
<dbReference type="GO" id="GO:0000428">
    <property type="term" value="C:DNA-directed RNA polymerase complex"/>
    <property type="evidence" value="ECO:0007669"/>
    <property type="project" value="UniProtKB-KW"/>
</dbReference>
<keyword evidence="7" id="KW-0240">DNA-directed RNA polymerase</keyword>
<dbReference type="RefSeq" id="WP_111959324.1">
    <property type="nucleotide sequence ID" value="NZ_BJYI01000004.1"/>
</dbReference>